<gene>
    <name evidence="3" type="ORF">CN689_22010</name>
    <name evidence="2" type="ORF">DTO10_26515</name>
</gene>
<feature type="domain" description="Knr4/Smi1-like" evidence="1">
    <location>
        <begin position="27"/>
        <end position="121"/>
    </location>
</feature>
<organism evidence="3 4">
    <name type="scientific">Peribacillus butanolivorans</name>
    <dbReference type="NCBI Taxonomy" id="421767"/>
    <lineage>
        <taxon>Bacteria</taxon>
        <taxon>Bacillati</taxon>
        <taxon>Bacillota</taxon>
        <taxon>Bacilli</taxon>
        <taxon>Bacillales</taxon>
        <taxon>Bacillaceae</taxon>
        <taxon>Peribacillus</taxon>
    </lineage>
</organism>
<keyword evidence="5" id="KW-1185">Reference proteome</keyword>
<sequence length="124" mass="14518">MLNQDLEKILRRFEALKTNEIEISFEGVEEETISVSFHLFSKDEFEEGQLGYREDEEGNSFVGNNEGDWKESWFVIGYDEDLGDPIFVDIHNKNYPVLTTEHGMGEWEPSVLYDSLEEFLKDIK</sequence>
<proteinExistence type="predicted"/>
<evidence type="ECO:0000259" key="1">
    <source>
        <dbReference type="Pfam" id="PF09346"/>
    </source>
</evidence>
<evidence type="ECO:0000313" key="5">
    <source>
        <dbReference type="Proteomes" id="UP000260457"/>
    </source>
</evidence>
<protein>
    <recommendedName>
        <fullName evidence="1">Knr4/Smi1-like domain-containing protein</fullName>
    </recommendedName>
</protein>
<dbReference type="AlphaFoldDB" id="A0AAX0RQU3"/>
<dbReference type="EMBL" id="CP030926">
    <property type="protein sequence ID" value="AXN41565.1"/>
    <property type="molecule type" value="Genomic_DNA"/>
</dbReference>
<reference evidence="2 5" key="2">
    <citation type="submission" date="2018-07" db="EMBL/GenBank/DDBJ databases">
        <title>The molecular basis for the intramolecular migration of carboxyl group in the catabolism of para-hydroxybenzoate via gentisate.</title>
        <authorList>
            <person name="Zhao H."/>
            <person name="Xu Y."/>
            <person name="Lin S."/>
            <person name="Spain J.C."/>
            <person name="Zhou N.-Y."/>
        </authorList>
    </citation>
    <scope>NUCLEOTIDE SEQUENCE [LARGE SCALE GENOMIC DNA]</scope>
    <source>
        <strain evidence="2 5">PHB-7a</strain>
    </source>
</reference>
<evidence type="ECO:0000313" key="2">
    <source>
        <dbReference type="EMBL" id="AXN41565.1"/>
    </source>
</evidence>
<reference evidence="3 4" key="1">
    <citation type="submission" date="2017-09" db="EMBL/GenBank/DDBJ databases">
        <title>Large-scale bioinformatics analysis of Bacillus genomes uncovers conserved roles of natural products in bacterial physiology.</title>
        <authorList>
            <consortium name="Agbiome Team Llc"/>
            <person name="Bleich R.M."/>
            <person name="Kirk G.J."/>
            <person name="Santa Maria K.C."/>
            <person name="Allen S.E."/>
            <person name="Farag S."/>
            <person name="Shank E.A."/>
            <person name="Bowers A."/>
        </authorList>
    </citation>
    <scope>NUCLEOTIDE SEQUENCE [LARGE SCALE GENOMIC DNA]</scope>
    <source>
        <strain evidence="3 4">AFS003229</strain>
    </source>
</reference>
<dbReference type="InterPro" id="IPR018958">
    <property type="entry name" value="Knr4/Smi1-like_dom"/>
</dbReference>
<dbReference type="GeneID" id="95401731"/>
<dbReference type="InterPro" id="IPR037883">
    <property type="entry name" value="Knr4/Smi1-like_sf"/>
</dbReference>
<dbReference type="Proteomes" id="UP000220106">
    <property type="component" value="Unassembled WGS sequence"/>
</dbReference>
<dbReference type="RefSeq" id="WP_098177376.1">
    <property type="nucleotide sequence ID" value="NZ_CP030926.1"/>
</dbReference>
<dbReference type="EMBL" id="NUEQ01000054">
    <property type="protein sequence ID" value="PEJ29301.1"/>
    <property type="molecule type" value="Genomic_DNA"/>
</dbReference>
<dbReference type="Proteomes" id="UP000260457">
    <property type="component" value="Chromosome"/>
</dbReference>
<dbReference type="KEGG" id="pbut:DTO10_26515"/>
<dbReference type="Gene3D" id="3.40.1580.10">
    <property type="entry name" value="SMI1/KNR4-like"/>
    <property type="match status" value="1"/>
</dbReference>
<dbReference type="SUPFAM" id="SSF160631">
    <property type="entry name" value="SMI1/KNR4-like"/>
    <property type="match status" value="1"/>
</dbReference>
<evidence type="ECO:0000313" key="3">
    <source>
        <dbReference type="EMBL" id="PEJ29301.1"/>
    </source>
</evidence>
<name>A0AAX0RQU3_9BACI</name>
<evidence type="ECO:0000313" key="4">
    <source>
        <dbReference type="Proteomes" id="UP000220106"/>
    </source>
</evidence>
<dbReference type="Pfam" id="PF09346">
    <property type="entry name" value="SMI1_KNR4"/>
    <property type="match status" value="1"/>
</dbReference>
<accession>A0AAX0RQU3</accession>